<dbReference type="EMBL" id="AQGU01000025">
    <property type="protein sequence ID" value="MBE0358918.1"/>
    <property type="molecule type" value="Genomic_DNA"/>
</dbReference>
<dbReference type="SUPFAM" id="SSF47413">
    <property type="entry name" value="lambda repressor-like DNA-binding domains"/>
    <property type="match status" value="1"/>
</dbReference>
<keyword evidence="1" id="KW-0812">Transmembrane</keyword>
<dbReference type="Pfam" id="PF16158">
    <property type="entry name" value="N_BRCA1_IG"/>
    <property type="match status" value="1"/>
</dbReference>
<keyword evidence="4" id="KW-1185">Reference proteome</keyword>
<dbReference type="PANTHER" id="PTHR20930">
    <property type="entry name" value="OVARIAN CARCINOMA ANTIGEN CA125-RELATED"/>
    <property type="match status" value="1"/>
</dbReference>
<keyword evidence="1" id="KW-0472">Membrane</keyword>
<proteinExistence type="predicted"/>
<dbReference type="Gene3D" id="2.60.40.10">
    <property type="entry name" value="Immunoglobulins"/>
    <property type="match status" value="1"/>
</dbReference>
<evidence type="ECO:0000259" key="2">
    <source>
        <dbReference type="Pfam" id="PF16158"/>
    </source>
</evidence>
<dbReference type="InterPro" id="IPR013783">
    <property type="entry name" value="Ig-like_fold"/>
</dbReference>
<dbReference type="Proteomes" id="UP000648482">
    <property type="component" value="Unassembled WGS sequence"/>
</dbReference>
<dbReference type="CDD" id="cd14947">
    <property type="entry name" value="NBR1_like"/>
    <property type="match status" value="1"/>
</dbReference>
<accession>A0ABR9DXH8</accession>
<keyword evidence="1" id="KW-1133">Transmembrane helix</keyword>
<dbReference type="PANTHER" id="PTHR20930:SF0">
    <property type="entry name" value="PROTEIN ILRUN"/>
    <property type="match status" value="1"/>
</dbReference>
<protein>
    <recommendedName>
        <fullName evidence="2">Nbr1 FW domain-containing protein</fullName>
    </recommendedName>
</protein>
<dbReference type="InterPro" id="IPR032350">
    <property type="entry name" value="Nbr1_FW"/>
</dbReference>
<evidence type="ECO:0000256" key="1">
    <source>
        <dbReference type="SAM" id="Phobius"/>
    </source>
</evidence>
<comment type="caution">
    <text evidence="3">The sequence shown here is derived from an EMBL/GenBank/DDBJ whole genome shotgun (WGS) entry which is preliminary data.</text>
</comment>
<evidence type="ECO:0000313" key="4">
    <source>
        <dbReference type="Proteomes" id="UP000648482"/>
    </source>
</evidence>
<name>A0ABR9DXH8_9GAMM</name>
<reference evidence="3 4" key="1">
    <citation type="submission" date="2015-06" db="EMBL/GenBank/DDBJ databases">
        <title>Genome sequence of Pseudoalteromonas aliena.</title>
        <authorList>
            <person name="Xie B.-B."/>
            <person name="Rong J.-C."/>
            <person name="Qin Q.-L."/>
            <person name="Zhang Y.-Z."/>
        </authorList>
    </citation>
    <scope>NUCLEOTIDE SEQUENCE [LARGE SCALE GENOMIC DNA]</scope>
    <source>
        <strain evidence="3 4">SW19</strain>
    </source>
</reference>
<evidence type="ECO:0000313" key="3">
    <source>
        <dbReference type="EMBL" id="MBE0358918.1"/>
    </source>
</evidence>
<gene>
    <name evidence="3" type="ORF">PALI_a0090</name>
</gene>
<sequence>MVTFMSGYKNNLKEKVDLVLVQRKISQKELIFECSCSRSHFNKVVNGERKAGTALQKRMVKALCLTDNETTFFFNYDDPILCETDREESNTYLNIAFKNIQHRLERPKRKNVVLSIAVIFSLLFVALLYKGTFNSEVHQPAKTNNMLKNDWSTFVKDISIPDGTTLKVNSHHVKTWRLKNSGKHVWRGRYLKRLTPHSNLLCSSASMVPIGETSPGEVVDISIKFKTPHIPGSCRLDFKMTDKLGQLYFPNLHSVYLLVNVAM</sequence>
<organism evidence="3 4">
    <name type="scientific">Pseudoalteromonas aliena SW19</name>
    <dbReference type="NCBI Taxonomy" id="1314866"/>
    <lineage>
        <taxon>Bacteria</taxon>
        <taxon>Pseudomonadati</taxon>
        <taxon>Pseudomonadota</taxon>
        <taxon>Gammaproteobacteria</taxon>
        <taxon>Alteromonadales</taxon>
        <taxon>Pseudoalteromonadaceae</taxon>
        <taxon>Pseudoalteromonas</taxon>
    </lineage>
</organism>
<feature type="domain" description="Nbr1 FW" evidence="2">
    <location>
        <begin position="160"/>
        <end position="256"/>
    </location>
</feature>
<dbReference type="InterPro" id="IPR010982">
    <property type="entry name" value="Lambda_DNA-bd_dom_sf"/>
</dbReference>
<feature type="transmembrane region" description="Helical" evidence="1">
    <location>
        <begin position="112"/>
        <end position="129"/>
    </location>
</feature>